<name>A0A4R6DTW0_9RHOO</name>
<evidence type="ECO:0000313" key="2">
    <source>
        <dbReference type="Proteomes" id="UP000295129"/>
    </source>
</evidence>
<reference evidence="1 2" key="1">
    <citation type="submission" date="2019-03" db="EMBL/GenBank/DDBJ databases">
        <title>Genomic Encyclopedia of Type Strains, Phase IV (KMG-IV): sequencing the most valuable type-strain genomes for metagenomic binning, comparative biology and taxonomic classification.</title>
        <authorList>
            <person name="Goeker M."/>
        </authorList>
    </citation>
    <scope>NUCLEOTIDE SEQUENCE [LARGE SCALE GENOMIC DNA]</scope>
    <source>
        <strain evidence="1 2">DSM 12121</strain>
    </source>
</reference>
<proteinExistence type="predicted"/>
<protein>
    <recommendedName>
        <fullName evidence="3">Rhamnosyltransferase</fullName>
    </recommendedName>
</protein>
<comment type="caution">
    <text evidence="1">The sequence shown here is derived from an EMBL/GenBank/DDBJ whole genome shotgun (WGS) entry which is preliminary data.</text>
</comment>
<organism evidence="1 2">
    <name type="scientific">Azoarcus indigens</name>
    <dbReference type="NCBI Taxonomy" id="29545"/>
    <lineage>
        <taxon>Bacteria</taxon>
        <taxon>Pseudomonadati</taxon>
        <taxon>Pseudomonadota</taxon>
        <taxon>Betaproteobacteria</taxon>
        <taxon>Rhodocyclales</taxon>
        <taxon>Zoogloeaceae</taxon>
        <taxon>Azoarcus</taxon>
    </lineage>
</organism>
<sequence length="287" mass="33049">MQNLVGDTLPSLAVVYLNRCQTTSERLGRERFVKAYQRFRPTVPHRLYIVNKGFDAERLPAQYCFFQALSPAFIDINDEGFDLVAYRKAAFQIDAPIVFFMNTYSEPLHAGWLDKAYEAFTSDTQVGLVGLSANLETHFPFWPGFLEYPNYHIRTNGFMIARQSYIDALENRPMESKLQAYQFEAGEWSLTRTIQASGRHALVVGKKGMVPPGKLWRACIFRSGSQGNLMLADNQTRIYQDASTLIKAGFWLRTYTPFALIYPHQRLEIKLRNLKQRIGSRLRSLLR</sequence>
<dbReference type="Proteomes" id="UP000295129">
    <property type="component" value="Unassembled WGS sequence"/>
</dbReference>
<accession>A0A4R6DTW0</accession>
<evidence type="ECO:0008006" key="3">
    <source>
        <dbReference type="Google" id="ProtNLM"/>
    </source>
</evidence>
<dbReference type="AlphaFoldDB" id="A0A4R6DTW0"/>
<dbReference type="RefSeq" id="WP_133593165.1">
    <property type="nucleotide sequence ID" value="NZ_SNVV01000014.1"/>
</dbReference>
<gene>
    <name evidence="1" type="ORF">C7389_1142</name>
</gene>
<keyword evidence="2" id="KW-1185">Reference proteome</keyword>
<dbReference type="EMBL" id="SNVV01000014">
    <property type="protein sequence ID" value="TDN48615.1"/>
    <property type="molecule type" value="Genomic_DNA"/>
</dbReference>
<evidence type="ECO:0000313" key="1">
    <source>
        <dbReference type="EMBL" id="TDN48615.1"/>
    </source>
</evidence>
<dbReference type="OrthoDB" id="174925at2"/>